<gene>
    <name evidence="2" type="ORF">GE300_08225</name>
</gene>
<keyword evidence="3" id="KW-1185">Reference proteome</keyword>
<dbReference type="GO" id="GO:0005737">
    <property type="term" value="C:cytoplasm"/>
    <property type="evidence" value="ECO:0007669"/>
    <property type="project" value="TreeGrafter"/>
</dbReference>
<name>A0A6L5YZ57_9RHOB</name>
<organism evidence="2 3">
    <name type="scientific">Halovulum marinum</name>
    <dbReference type="NCBI Taxonomy" id="2662447"/>
    <lineage>
        <taxon>Bacteria</taxon>
        <taxon>Pseudomonadati</taxon>
        <taxon>Pseudomonadota</taxon>
        <taxon>Alphaproteobacteria</taxon>
        <taxon>Rhodobacterales</taxon>
        <taxon>Paracoccaceae</taxon>
        <taxon>Halovulum</taxon>
    </lineage>
</organism>
<dbReference type="Gene3D" id="3.40.50.720">
    <property type="entry name" value="NAD(P)-binding Rossmann-like Domain"/>
    <property type="match status" value="1"/>
</dbReference>
<sequence>MRTVVTGGTGRVGWFVAQHCRALGWDVTTTGRDLPLAPDTDFAPLLAGVDLLVHCAFAHVPGRYRGGEGDDPAGFRRANLDGTAALFHAARAAGVARVIFLSSRAVYGPHAPGTRLTEDMPCHPDTLYGEVKLAAERALARLSAPGFTGVSLRATGVYGPTPAGIAHKWAGLFRDFREGRPIAPRAGTEVHGQDLARAVALVARQPSPAPVYNVSDLLLDRRDLLRLTGLQGALPEPADAAQVNQMDTGRLRALGWRPGGLPLLQETLSRLLQTGD</sequence>
<dbReference type="AlphaFoldDB" id="A0A6L5YZ57"/>
<dbReference type="SUPFAM" id="SSF51735">
    <property type="entry name" value="NAD(P)-binding Rossmann-fold domains"/>
    <property type="match status" value="1"/>
</dbReference>
<accession>A0A6L5YZ57</accession>
<dbReference type="InterPro" id="IPR051783">
    <property type="entry name" value="NAD(P)-dependent_oxidoreduct"/>
</dbReference>
<proteinExistence type="predicted"/>
<reference evidence="2 3" key="1">
    <citation type="submission" date="2019-10" db="EMBL/GenBank/DDBJ databases">
        <title>Cognatihalovulum marinum gen. nov. sp. nov., a new member of the family Rhodobacteraceae isolated from deep seawater of the Northwest Indian Ocean.</title>
        <authorList>
            <person name="Ruan C."/>
            <person name="Wang J."/>
            <person name="Zheng X."/>
            <person name="Song L."/>
            <person name="Zhu Y."/>
            <person name="Huang Y."/>
            <person name="Lu Z."/>
            <person name="Du W."/>
            <person name="Huang L."/>
            <person name="Dai X."/>
        </authorList>
    </citation>
    <scope>NUCLEOTIDE SEQUENCE [LARGE SCALE GENOMIC DNA]</scope>
    <source>
        <strain evidence="2 3">2CG4</strain>
    </source>
</reference>
<evidence type="ECO:0000259" key="1">
    <source>
        <dbReference type="Pfam" id="PF01370"/>
    </source>
</evidence>
<dbReference type="Pfam" id="PF01370">
    <property type="entry name" value="Epimerase"/>
    <property type="match status" value="1"/>
</dbReference>
<dbReference type="GO" id="GO:0004029">
    <property type="term" value="F:aldehyde dehydrogenase (NAD+) activity"/>
    <property type="evidence" value="ECO:0007669"/>
    <property type="project" value="TreeGrafter"/>
</dbReference>
<dbReference type="InterPro" id="IPR036291">
    <property type="entry name" value="NAD(P)-bd_dom_sf"/>
</dbReference>
<dbReference type="PANTHER" id="PTHR48079:SF6">
    <property type="entry name" value="NAD(P)-BINDING DOMAIN-CONTAINING PROTEIN-RELATED"/>
    <property type="match status" value="1"/>
</dbReference>
<comment type="caution">
    <text evidence="2">The sequence shown here is derived from an EMBL/GenBank/DDBJ whole genome shotgun (WGS) entry which is preliminary data.</text>
</comment>
<dbReference type="EMBL" id="WIND01000004">
    <property type="protein sequence ID" value="MSU89601.1"/>
    <property type="molecule type" value="Genomic_DNA"/>
</dbReference>
<dbReference type="RefSeq" id="WP_154446074.1">
    <property type="nucleotide sequence ID" value="NZ_WIND01000004.1"/>
</dbReference>
<dbReference type="Proteomes" id="UP000474957">
    <property type="component" value="Unassembled WGS sequence"/>
</dbReference>
<dbReference type="CDD" id="cd08946">
    <property type="entry name" value="SDR_e"/>
    <property type="match status" value="1"/>
</dbReference>
<dbReference type="PANTHER" id="PTHR48079">
    <property type="entry name" value="PROTEIN YEEZ"/>
    <property type="match status" value="1"/>
</dbReference>
<protein>
    <submittedName>
        <fullName evidence="2">NAD-dependent epimerase/dehydratase family protein</fullName>
    </submittedName>
</protein>
<evidence type="ECO:0000313" key="3">
    <source>
        <dbReference type="Proteomes" id="UP000474957"/>
    </source>
</evidence>
<evidence type="ECO:0000313" key="2">
    <source>
        <dbReference type="EMBL" id="MSU89601.1"/>
    </source>
</evidence>
<feature type="domain" description="NAD-dependent epimerase/dehydratase" evidence="1">
    <location>
        <begin position="4"/>
        <end position="214"/>
    </location>
</feature>
<dbReference type="InterPro" id="IPR001509">
    <property type="entry name" value="Epimerase_deHydtase"/>
</dbReference>